<evidence type="ECO:0000313" key="1">
    <source>
        <dbReference type="EMBL" id="ESO90591.1"/>
    </source>
</evidence>
<evidence type="ECO:0000313" key="2">
    <source>
        <dbReference type="Proteomes" id="UP000030746"/>
    </source>
</evidence>
<name>V4ABA7_LOTGI</name>
<keyword evidence="2" id="KW-1185">Reference proteome</keyword>
<reference evidence="1 2" key="1">
    <citation type="journal article" date="2013" name="Nature">
        <title>Insights into bilaterian evolution from three spiralian genomes.</title>
        <authorList>
            <person name="Simakov O."/>
            <person name="Marletaz F."/>
            <person name="Cho S.J."/>
            <person name="Edsinger-Gonzales E."/>
            <person name="Havlak P."/>
            <person name="Hellsten U."/>
            <person name="Kuo D.H."/>
            <person name="Larsson T."/>
            <person name="Lv J."/>
            <person name="Arendt D."/>
            <person name="Savage R."/>
            <person name="Osoegawa K."/>
            <person name="de Jong P."/>
            <person name="Grimwood J."/>
            <person name="Chapman J.A."/>
            <person name="Shapiro H."/>
            <person name="Aerts A."/>
            <person name="Otillar R.P."/>
            <person name="Terry A.Y."/>
            <person name="Boore J.L."/>
            <person name="Grigoriev I.V."/>
            <person name="Lindberg D.R."/>
            <person name="Seaver E.C."/>
            <person name="Weisblat D.A."/>
            <person name="Putnam N.H."/>
            <person name="Rokhsar D.S."/>
        </authorList>
    </citation>
    <scope>NUCLEOTIDE SEQUENCE [LARGE SCALE GENOMIC DNA]</scope>
</reference>
<dbReference type="Proteomes" id="UP000030746">
    <property type="component" value="Unassembled WGS sequence"/>
</dbReference>
<sequence>ELLITVQSGGRRSLLNDSKTAAKIKEMENLMKKMIIEAQAWRNRESDLKKSLQTFMDEMTKCKKREAANLKKKNEMMQHVHLYQQEVNDQKQLIKDLHQTITKCLDKEANDSSDQLLKELWQDNVSKKKKVGLLVPLF</sequence>
<dbReference type="GeneID" id="20244011"/>
<dbReference type="EMBL" id="KB202373">
    <property type="protein sequence ID" value="ESO90591.1"/>
    <property type="molecule type" value="Genomic_DNA"/>
</dbReference>
<dbReference type="HOGENOM" id="CLU_1860223_0_0_1"/>
<accession>V4ABA7</accession>
<dbReference type="RefSeq" id="XP_009058721.1">
    <property type="nucleotide sequence ID" value="XM_009060473.1"/>
</dbReference>
<protein>
    <submittedName>
        <fullName evidence="1">Uncharacterized protein</fullName>
    </submittedName>
</protein>
<proteinExistence type="predicted"/>
<organism evidence="1 2">
    <name type="scientific">Lottia gigantea</name>
    <name type="common">Giant owl limpet</name>
    <dbReference type="NCBI Taxonomy" id="225164"/>
    <lineage>
        <taxon>Eukaryota</taxon>
        <taxon>Metazoa</taxon>
        <taxon>Spiralia</taxon>
        <taxon>Lophotrochozoa</taxon>
        <taxon>Mollusca</taxon>
        <taxon>Gastropoda</taxon>
        <taxon>Patellogastropoda</taxon>
        <taxon>Lottioidea</taxon>
        <taxon>Lottiidae</taxon>
        <taxon>Lottia</taxon>
    </lineage>
</organism>
<dbReference type="KEGG" id="lgi:LOTGIDRAFT_176803"/>
<dbReference type="AlphaFoldDB" id="V4ABA7"/>
<feature type="non-terminal residue" evidence="1">
    <location>
        <position position="1"/>
    </location>
</feature>
<gene>
    <name evidence="1" type="ORF">LOTGIDRAFT_176803</name>
</gene>
<dbReference type="CTD" id="20244011"/>